<evidence type="ECO:0000313" key="1">
    <source>
        <dbReference type="EMBL" id="CAG8611602.1"/>
    </source>
</evidence>
<dbReference type="AlphaFoldDB" id="A0A9N9CSU9"/>
<keyword evidence="2" id="KW-1185">Reference proteome</keyword>
<protein>
    <submittedName>
        <fullName evidence="1">3466_t:CDS:1</fullName>
    </submittedName>
</protein>
<sequence length="122" mass="13845">MELHEINWANNLDADITSSPSTIKVEPDNITFLDDIGKEIKPQLLDTPTSLKLKSLKLHGASGGVYESVIINCDQIKFLCLANLYHNDNSRLYGMITRNNKRLKYLTISSFMKELELFSGRL</sequence>
<organism evidence="1 2">
    <name type="scientific">Funneliformis mosseae</name>
    <name type="common">Endomycorrhizal fungus</name>
    <name type="synonym">Glomus mosseae</name>
    <dbReference type="NCBI Taxonomy" id="27381"/>
    <lineage>
        <taxon>Eukaryota</taxon>
        <taxon>Fungi</taxon>
        <taxon>Fungi incertae sedis</taxon>
        <taxon>Mucoromycota</taxon>
        <taxon>Glomeromycotina</taxon>
        <taxon>Glomeromycetes</taxon>
        <taxon>Glomerales</taxon>
        <taxon>Glomeraceae</taxon>
        <taxon>Funneliformis</taxon>
    </lineage>
</organism>
<proteinExistence type="predicted"/>
<dbReference type="Proteomes" id="UP000789375">
    <property type="component" value="Unassembled WGS sequence"/>
</dbReference>
<reference evidence="1" key="1">
    <citation type="submission" date="2021-06" db="EMBL/GenBank/DDBJ databases">
        <authorList>
            <person name="Kallberg Y."/>
            <person name="Tangrot J."/>
            <person name="Rosling A."/>
        </authorList>
    </citation>
    <scope>NUCLEOTIDE SEQUENCE</scope>
    <source>
        <strain evidence="1">87-6 pot B 2015</strain>
    </source>
</reference>
<evidence type="ECO:0000313" key="2">
    <source>
        <dbReference type="Proteomes" id="UP000789375"/>
    </source>
</evidence>
<dbReference type="EMBL" id="CAJVPP010002779">
    <property type="protein sequence ID" value="CAG8611602.1"/>
    <property type="molecule type" value="Genomic_DNA"/>
</dbReference>
<gene>
    <name evidence="1" type="ORF">FMOSSE_LOCUS9492</name>
</gene>
<accession>A0A9N9CSU9</accession>
<comment type="caution">
    <text evidence="1">The sequence shown here is derived from an EMBL/GenBank/DDBJ whole genome shotgun (WGS) entry which is preliminary data.</text>
</comment>
<name>A0A9N9CSU9_FUNMO</name>